<feature type="chain" id="PRO_5004651411" evidence="1">
    <location>
        <begin position="21"/>
        <end position="75"/>
    </location>
</feature>
<accession>U4LIU1</accession>
<feature type="signal peptide" evidence="1">
    <location>
        <begin position="1"/>
        <end position="20"/>
    </location>
</feature>
<sequence>MARGNLFPILLATVFGVVNGIVGPGSYITSAYSGGANVGLVGYENKAEEEISLYNQLARMNVAADKKKEEGGKKE</sequence>
<dbReference type="Proteomes" id="UP000018144">
    <property type="component" value="Unassembled WGS sequence"/>
</dbReference>
<dbReference type="AlphaFoldDB" id="U4LIU1"/>
<evidence type="ECO:0000256" key="1">
    <source>
        <dbReference type="SAM" id="SignalP"/>
    </source>
</evidence>
<evidence type="ECO:0000313" key="3">
    <source>
        <dbReference type="Proteomes" id="UP000018144"/>
    </source>
</evidence>
<keyword evidence="3" id="KW-1185">Reference proteome</keyword>
<reference evidence="2 3" key="1">
    <citation type="journal article" date="2013" name="PLoS Genet.">
        <title>The genome and development-dependent transcriptomes of Pyronema confluens: a window into fungal evolution.</title>
        <authorList>
            <person name="Traeger S."/>
            <person name="Altegoer F."/>
            <person name="Freitag M."/>
            <person name="Gabaldon T."/>
            <person name="Kempken F."/>
            <person name="Kumar A."/>
            <person name="Marcet-Houben M."/>
            <person name="Poggeler S."/>
            <person name="Stajich J.E."/>
            <person name="Nowrousian M."/>
        </authorList>
    </citation>
    <scope>NUCLEOTIDE SEQUENCE [LARGE SCALE GENOMIC DNA]</scope>
    <source>
        <strain evidence="3">CBS 100304</strain>
        <tissue evidence="2">Vegetative mycelium</tissue>
    </source>
</reference>
<proteinExistence type="predicted"/>
<dbReference type="EMBL" id="HF935718">
    <property type="protein sequence ID" value="CCX32009.1"/>
    <property type="molecule type" value="Genomic_DNA"/>
</dbReference>
<keyword evidence="1" id="KW-0732">Signal</keyword>
<gene>
    <name evidence="2" type="ORF">PCON_12104</name>
</gene>
<evidence type="ECO:0000313" key="2">
    <source>
        <dbReference type="EMBL" id="CCX32009.1"/>
    </source>
</evidence>
<protein>
    <submittedName>
        <fullName evidence="2">Uncharacterized protein</fullName>
    </submittedName>
</protein>
<dbReference type="OrthoDB" id="4093673at2759"/>
<name>U4LIU1_PYROM</name>
<organism evidence="2 3">
    <name type="scientific">Pyronema omphalodes (strain CBS 100304)</name>
    <name type="common">Pyronema confluens</name>
    <dbReference type="NCBI Taxonomy" id="1076935"/>
    <lineage>
        <taxon>Eukaryota</taxon>
        <taxon>Fungi</taxon>
        <taxon>Dikarya</taxon>
        <taxon>Ascomycota</taxon>
        <taxon>Pezizomycotina</taxon>
        <taxon>Pezizomycetes</taxon>
        <taxon>Pezizales</taxon>
        <taxon>Pyronemataceae</taxon>
        <taxon>Pyronema</taxon>
    </lineage>
</organism>